<dbReference type="Gene3D" id="3.40.50.10130">
    <property type="match status" value="1"/>
</dbReference>
<evidence type="ECO:0000313" key="17">
    <source>
        <dbReference type="Proteomes" id="UP001347796"/>
    </source>
</evidence>
<keyword evidence="17" id="KW-1185">Reference proteome</keyword>
<keyword evidence="8" id="KW-0378">Hydrolase</keyword>
<dbReference type="GO" id="GO:0031573">
    <property type="term" value="P:mitotic intra-S DNA damage checkpoint signaling"/>
    <property type="evidence" value="ECO:0007669"/>
    <property type="project" value="TreeGrafter"/>
</dbReference>
<dbReference type="FunFam" id="1.10.150.670:FF:000002">
    <property type="entry name" value="Crossover junction endonuclease EME1"/>
    <property type="match status" value="1"/>
</dbReference>
<feature type="region of interest" description="Disordered" evidence="14">
    <location>
        <begin position="276"/>
        <end position="332"/>
    </location>
</feature>
<dbReference type="GO" id="GO:0048476">
    <property type="term" value="C:Holliday junction resolvase complex"/>
    <property type="evidence" value="ECO:0007669"/>
    <property type="project" value="InterPro"/>
</dbReference>
<evidence type="ECO:0000256" key="5">
    <source>
        <dbReference type="ARBA" id="ARBA00022723"/>
    </source>
</evidence>
<dbReference type="InterPro" id="IPR042530">
    <property type="entry name" value="EME1/EME2_C"/>
</dbReference>
<dbReference type="Proteomes" id="UP001347796">
    <property type="component" value="Unassembled WGS sequence"/>
</dbReference>
<evidence type="ECO:0000259" key="15">
    <source>
        <dbReference type="Pfam" id="PF02732"/>
    </source>
</evidence>
<proteinExistence type="inferred from homology"/>
<dbReference type="GO" id="GO:0031297">
    <property type="term" value="P:replication fork processing"/>
    <property type="evidence" value="ECO:0007669"/>
    <property type="project" value="TreeGrafter"/>
</dbReference>
<keyword evidence="12" id="KW-0539">Nucleus</keyword>
<evidence type="ECO:0000256" key="1">
    <source>
        <dbReference type="ARBA" id="ARBA00001946"/>
    </source>
</evidence>
<dbReference type="Gene3D" id="1.10.150.670">
    <property type="entry name" value="Crossover junction endonuclease EME1, DNA-binding domain"/>
    <property type="match status" value="1"/>
</dbReference>
<evidence type="ECO:0000256" key="3">
    <source>
        <dbReference type="ARBA" id="ARBA00005313"/>
    </source>
</evidence>
<dbReference type="AlphaFoldDB" id="A0AAN8G9X8"/>
<comment type="similarity">
    <text evidence="3">Belongs to the EME1/MMS4 family.</text>
</comment>
<protein>
    <recommendedName>
        <fullName evidence="15">ERCC4 domain-containing protein</fullName>
    </recommendedName>
</protein>
<dbReference type="GO" id="GO:0006302">
    <property type="term" value="P:double-strand break repair"/>
    <property type="evidence" value="ECO:0007669"/>
    <property type="project" value="TreeGrafter"/>
</dbReference>
<keyword evidence="6" id="KW-0255">Endonuclease</keyword>
<evidence type="ECO:0000256" key="11">
    <source>
        <dbReference type="ARBA" id="ARBA00023204"/>
    </source>
</evidence>
<dbReference type="GO" id="GO:0000712">
    <property type="term" value="P:resolution of meiotic recombination intermediates"/>
    <property type="evidence" value="ECO:0007669"/>
    <property type="project" value="TreeGrafter"/>
</dbReference>
<comment type="cofactor">
    <cofactor evidence="1">
        <name>Mg(2+)</name>
        <dbReference type="ChEBI" id="CHEBI:18420"/>
    </cofactor>
</comment>
<dbReference type="InterPro" id="IPR006166">
    <property type="entry name" value="ERCC4_domain"/>
</dbReference>
<feature type="domain" description="ERCC4" evidence="15">
    <location>
        <begin position="361"/>
        <end position="535"/>
    </location>
</feature>
<keyword evidence="9" id="KW-0460">Magnesium</keyword>
<evidence type="ECO:0000256" key="6">
    <source>
        <dbReference type="ARBA" id="ARBA00022759"/>
    </source>
</evidence>
<evidence type="ECO:0000256" key="2">
    <source>
        <dbReference type="ARBA" id="ARBA00004123"/>
    </source>
</evidence>
<gene>
    <name evidence="16" type="ORF">SNE40_020175</name>
</gene>
<evidence type="ECO:0000256" key="10">
    <source>
        <dbReference type="ARBA" id="ARBA00023172"/>
    </source>
</evidence>
<dbReference type="Pfam" id="PF21292">
    <property type="entry name" value="EME1-MUS81_C"/>
    <property type="match status" value="1"/>
</dbReference>
<name>A0AAN8G9X8_PATCE</name>
<comment type="caution">
    <text evidence="16">The sequence shown here is derived from an EMBL/GenBank/DDBJ whole genome shotgun (WGS) entry which is preliminary data.</text>
</comment>
<evidence type="ECO:0000313" key="16">
    <source>
        <dbReference type="EMBL" id="KAK6169048.1"/>
    </source>
</evidence>
<evidence type="ECO:0000256" key="14">
    <source>
        <dbReference type="SAM" id="MobiDB-lite"/>
    </source>
</evidence>
<keyword evidence="10" id="KW-0233">DNA recombination</keyword>
<dbReference type="PANTHER" id="PTHR21077:SF5">
    <property type="entry name" value="CROSSOVER JUNCTION ENDONUCLEASE MMS4"/>
    <property type="match status" value="1"/>
</dbReference>
<evidence type="ECO:0000256" key="9">
    <source>
        <dbReference type="ARBA" id="ARBA00022842"/>
    </source>
</evidence>
<evidence type="ECO:0000256" key="8">
    <source>
        <dbReference type="ARBA" id="ARBA00022801"/>
    </source>
</evidence>
<organism evidence="16 17">
    <name type="scientific">Patella caerulea</name>
    <name type="common">Rayed Mediterranean limpet</name>
    <dbReference type="NCBI Taxonomy" id="87958"/>
    <lineage>
        <taxon>Eukaryota</taxon>
        <taxon>Metazoa</taxon>
        <taxon>Spiralia</taxon>
        <taxon>Lophotrochozoa</taxon>
        <taxon>Mollusca</taxon>
        <taxon>Gastropoda</taxon>
        <taxon>Patellogastropoda</taxon>
        <taxon>Patelloidea</taxon>
        <taxon>Patellidae</taxon>
        <taxon>Patella</taxon>
    </lineage>
</organism>
<accession>A0AAN8G9X8</accession>
<dbReference type="CDD" id="cd14376">
    <property type="entry name" value="CUE_AUP1_AMFR_like"/>
    <property type="match status" value="1"/>
</dbReference>
<comment type="subcellular location">
    <subcellularLocation>
        <location evidence="2">Nucleus</location>
    </subcellularLocation>
</comment>
<keyword evidence="11" id="KW-0234">DNA repair</keyword>
<evidence type="ECO:0000256" key="4">
    <source>
        <dbReference type="ARBA" id="ARBA00022722"/>
    </source>
</evidence>
<evidence type="ECO:0000256" key="7">
    <source>
        <dbReference type="ARBA" id="ARBA00022763"/>
    </source>
</evidence>
<keyword evidence="5" id="KW-0479">Metal-binding</keyword>
<keyword evidence="13" id="KW-0469">Meiosis</keyword>
<dbReference type="GO" id="GO:0008821">
    <property type="term" value="F:crossover junction DNA endonuclease activity"/>
    <property type="evidence" value="ECO:0007669"/>
    <property type="project" value="TreeGrafter"/>
</dbReference>
<dbReference type="GO" id="GO:0005634">
    <property type="term" value="C:nucleus"/>
    <property type="evidence" value="ECO:0007669"/>
    <property type="project" value="UniProtKB-SubCell"/>
</dbReference>
<dbReference type="EMBL" id="JAZGQO010000015">
    <property type="protein sequence ID" value="KAK6169048.1"/>
    <property type="molecule type" value="Genomic_DNA"/>
</dbReference>
<reference evidence="16 17" key="1">
    <citation type="submission" date="2024-01" db="EMBL/GenBank/DDBJ databases">
        <title>The genome of the rayed Mediterranean limpet Patella caerulea (Linnaeus, 1758).</title>
        <authorList>
            <person name="Anh-Thu Weber A."/>
            <person name="Halstead-Nussloch G."/>
        </authorList>
    </citation>
    <scope>NUCLEOTIDE SEQUENCE [LARGE SCALE GENOMIC DNA]</scope>
    <source>
        <strain evidence="16">AATW-2023a</strain>
        <tissue evidence="16">Whole specimen</tissue>
    </source>
</reference>
<evidence type="ECO:0000256" key="13">
    <source>
        <dbReference type="ARBA" id="ARBA00023254"/>
    </source>
</evidence>
<dbReference type="PANTHER" id="PTHR21077">
    <property type="entry name" value="EME1 PROTEIN"/>
    <property type="match status" value="1"/>
</dbReference>
<dbReference type="InterPro" id="IPR033310">
    <property type="entry name" value="Mms4/EME1/EME2"/>
</dbReference>
<feature type="compositionally biased region" description="Basic and acidic residues" evidence="14">
    <location>
        <begin position="287"/>
        <end position="331"/>
    </location>
</feature>
<sequence>MNNLNEFISHVLAVCPDAEEKSVRLDLSLTGSVETTINRILDGTAVTASLSEPCEDLSTTDINSDSSFESTKNIPKINSVDSRVNVFPEESVVIREEKNTDINSNSEDELPELNYKKKTSDTLLVLNTCIDNKDDNDIIEIDNIHSSILKLNNNNSKFETNKVIDTNMTDNIDNSPTYCMSSDNENEISIHTYPTQKPKYNKTNTCYSHESSGEELPDIDIEIPSLAERCKMKSRSVLEMIDNSFEPPSVNNSPSYNSVYSEDSVSTTCTTISDINDGQATKKRKRTPEEIAESKRHAINKKEERQRLKDEKKAQKDREAQMRKIESENKKSFRPGDCLKKITVSIDPGIINTNGNGGPIFKAFDDLGVKCETIPQSIPNSVIWKREIIECSQDDTTVKHTTEEDMLIMIPLEDFIAMIKTYSQKQKGDISSGVTLTEFIQSLQCAFNNHLFTFFVHGVEKYFSDLKLIKKQKHKEAVMETGTSDASRSRRRKMAVDTIVTQLEIEEAMVETQLLTSCMIKFMNNSQQIADLIRTFTKAVAEKPAKQGRLENVFNFLEEGTAGVKVDKNGQGLLKVFKHQLMQFKNLGPDMADAILGVYQSPRSLLQAYAKCQTEKERERLLENIMVRRGGGVLATNRRVGKEMSRRIFLFLTCRDPNFVIK</sequence>
<keyword evidence="4" id="KW-0540">Nuclease</keyword>
<keyword evidence="7" id="KW-0227">DNA damage</keyword>
<dbReference type="Gene3D" id="1.10.8.10">
    <property type="entry name" value="DNA helicase RuvA subunit, C-terminal domain"/>
    <property type="match status" value="1"/>
</dbReference>
<dbReference type="GO" id="GO:0046872">
    <property type="term" value="F:metal ion binding"/>
    <property type="evidence" value="ECO:0007669"/>
    <property type="project" value="UniProtKB-KW"/>
</dbReference>
<dbReference type="GO" id="GO:0003677">
    <property type="term" value="F:DNA binding"/>
    <property type="evidence" value="ECO:0007669"/>
    <property type="project" value="InterPro"/>
</dbReference>
<dbReference type="Pfam" id="PF02732">
    <property type="entry name" value="ERCC4"/>
    <property type="match status" value="1"/>
</dbReference>
<evidence type="ECO:0000256" key="12">
    <source>
        <dbReference type="ARBA" id="ARBA00023242"/>
    </source>
</evidence>